<comment type="caution">
    <text evidence="3">The sequence shown here is derived from an EMBL/GenBank/DDBJ whole genome shotgun (WGS) entry which is preliminary data.</text>
</comment>
<dbReference type="InterPro" id="IPR010982">
    <property type="entry name" value="Lambda_DNA-bd_dom_sf"/>
</dbReference>
<dbReference type="Proteomes" id="UP001144612">
    <property type="component" value="Unassembled WGS sequence"/>
</dbReference>
<sequence length="76" mass="8867">MTKFDKQKIIGKTIKDKRRKMKLTQLEVAEKTDLSRNYISDIENGRYMPSVNTLIKLVDFLGMDLNFLTSLTEIQV</sequence>
<organism evidence="3 4">
    <name type="scientific">Clostridium brassicae</name>
    <dbReference type="NCBI Taxonomy" id="2999072"/>
    <lineage>
        <taxon>Bacteria</taxon>
        <taxon>Bacillati</taxon>
        <taxon>Bacillota</taxon>
        <taxon>Clostridia</taxon>
        <taxon>Eubacteriales</taxon>
        <taxon>Clostridiaceae</taxon>
        <taxon>Clostridium</taxon>
    </lineage>
</organism>
<evidence type="ECO:0000313" key="4">
    <source>
        <dbReference type="Proteomes" id="UP001144612"/>
    </source>
</evidence>
<dbReference type="InterPro" id="IPR001387">
    <property type="entry name" value="Cro/C1-type_HTH"/>
</dbReference>
<feature type="domain" description="HTH cro/C1-type" evidence="2">
    <location>
        <begin position="14"/>
        <end position="68"/>
    </location>
</feature>
<dbReference type="Pfam" id="PF01381">
    <property type="entry name" value="HTH_3"/>
    <property type="match status" value="1"/>
</dbReference>
<dbReference type="Gene3D" id="1.10.260.40">
    <property type="entry name" value="lambda repressor-like DNA-binding domains"/>
    <property type="match status" value="1"/>
</dbReference>
<dbReference type="RefSeq" id="WP_268061245.1">
    <property type="nucleotide sequence ID" value="NZ_JAPQFJ010000008.1"/>
</dbReference>
<dbReference type="CDD" id="cd00093">
    <property type="entry name" value="HTH_XRE"/>
    <property type="match status" value="1"/>
</dbReference>
<dbReference type="EMBL" id="JAPQFJ010000008">
    <property type="protein sequence ID" value="MCY6958830.1"/>
    <property type="molecule type" value="Genomic_DNA"/>
</dbReference>
<dbReference type="SMART" id="SM00530">
    <property type="entry name" value="HTH_XRE"/>
    <property type="match status" value="1"/>
</dbReference>
<name>A0ABT4D940_9CLOT</name>
<accession>A0ABT4D940</accession>
<reference evidence="3" key="1">
    <citation type="submission" date="2022-12" db="EMBL/GenBank/DDBJ databases">
        <title>Clostridium sp. nov., isolated from industrial wastewater.</title>
        <authorList>
            <person name="Jiayan W."/>
        </authorList>
    </citation>
    <scope>NUCLEOTIDE SEQUENCE</scope>
    <source>
        <strain evidence="3">ZC22-4</strain>
    </source>
</reference>
<evidence type="ECO:0000313" key="3">
    <source>
        <dbReference type="EMBL" id="MCY6958830.1"/>
    </source>
</evidence>
<keyword evidence="1" id="KW-0238">DNA-binding</keyword>
<dbReference type="PANTHER" id="PTHR46797:SF1">
    <property type="entry name" value="METHYLPHOSPHONATE SYNTHASE"/>
    <property type="match status" value="1"/>
</dbReference>
<dbReference type="InterPro" id="IPR050807">
    <property type="entry name" value="TransReg_Diox_bact_type"/>
</dbReference>
<dbReference type="SUPFAM" id="SSF47413">
    <property type="entry name" value="lambda repressor-like DNA-binding domains"/>
    <property type="match status" value="1"/>
</dbReference>
<dbReference type="PROSITE" id="PS50943">
    <property type="entry name" value="HTH_CROC1"/>
    <property type="match status" value="1"/>
</dbReference>
<protein>
    <submittedName>
        <fullName evidence="3">Helix-turn-helix transcriptional regulator</fullName>
    </submittedName>
</protein>
<dbReference type="PANTHER" id="PTHR46797">
    <property type="entry name" value="HTH-TYPE TRANSCRIPTIONAL REGULATOR"/>
    <property type="match status" value="1"/>
</dbReference>
<evidence type="ECO:0000259" key="2">
    <source>
        <dbReference type="PROSITE" id="PS50943"/>
    </source>
</evidence>
<keyword evidence="4" id="KW-1185">Reference proteome</keyword>
<proteinExistence type="predicted"/>
<evidence type="ECO:0000256" key="1">
    <source>
        <dbReference type="ARBA" id="ARBA00023125"/>
    </source>
</evidence>
<gene>
    <name evidence="3" type="ORF">OW729_09470</name>
</gene>